<reference evidence="3" key="2">
    <citation type="journal article" date="2009" name="Genome Res.">
        <title>Comparative genomic analyses of the human fungal pathogens Coccidioides and their relatives.</title>
        <authorList>
            <person name="Sharpton T.J."/>
            <person name="Stajich J.E."/>
            <person name="Rounsley S.D."/>
            <person name="Gardner M.J."/>
            <person name="Wortman J.R."/>
            <person name="Jordar V.S."/>
            <person name="Maiti R."/>
            <person name="Kodira C.D."/>
            <person name="Neafsey D.E."/>
            <person name="Zeng Q."/>
            <person name="Hung C.-Y."/>
            <person name="McMahan C."/>
            <person name="Muszewska A."/>
            <person name="Grynberg M."/>
            <person name="Mandel M.A."/>
            <person name="Kellner E.M."/>
            <person name="Barker B.M."/>
            <person name="Galgiani J.N."/>
            <person name="Orbach M.J."/>
            <person name="Kirkland T.N."/>
            <person name="Cole G.T."/>
            <person name="Henn M.R."/>
            <person name="Birren B.W."/>
            <person name="Taylor J.W."/>
        </authorList>
    </citation>
    <scope>NUCLEOTIDE SEQUENCE [LARGE SCALE GENOMIC DNA]</scope>
    <source>
        <strain evidence="3">RMSCC 3488</strain>
    </source>
</reference>
<dbReference type="OrthoDB" id="5590473at2759"/>
<reference evidence="2 3" key="1">
    <citation type="submission" date="2007-06" db="EMBL/GenBank/DDBJ databases">
        <title>The Genome Sequence of Coccidioides posadasii RMSCC_3488.</title>
        <authorList>
            <consortium name="Coccidioides Genome Resources Consortium"/>
            <consortium name="The Broad Institute Genome Sequencing Platform"/>
            <person name="Henn M.R."/>
            <person name="Sykes S."/>
            <person name="Young S."/>
            <person name="Jaffe D."/>
            <person name="Berlin A."/>
            <person name="Alvarez P."/>
            <person name="Butler J."/>
            <person name="Gnerre S."/>
            <person name="Grabherr M."/>
            <person name="Mauceli E."/>
            <person name="Brockman W."/>
            <person name="Kodira C."/>
            <person name="Alvarado L."/>
            <person name="Zeng Q."/>
            <person name="Crawford M."/>
            <person name="Antoine C."/>
            <person name="Devon K."/>
            <person name="Galgiani J."/>
            <person name="Orsborn K."/>
            <person name="Lewis M.L."/>
            <person name="Nusbaum C."/>
            <person name="Galagan J."/>
            <person name="Birren B."/>
        </authorList>
    </citation>
    <scope>NUCLEOTIDE SEQUENCE [LARGE SCALE GENOMIC DNA]</scope>
    <source>
        <strain evidence="2 3">RMSCC 3488</strain>
    </source>
</reference>
<dbReference type="VEuPathDB" id="FungiDB:CPAG_01070"/>
<name>A0A0J6F3M2_COCPO</name>
<dbReference type="GO" id="GO:0006606">
    <property type="term" value="P:protein import into nucleus"/>
    <property type="evidence" value="ECO:0007669"/>
    <property type="project" value="TreeGrafter"/>
</dbReference>
<protein>
    <recommendedName>
        <fullName evidence="4">NYN domain-containing protein</fullName>
    </recommendedName>
</protein>
<dbReference type="PANTHER" id="PTHR15837:SF5">
    <property type="entry name" value="NYN DOMAIN-CONTAINING PROTEIN"/>
    <property type="match status" value="1"/>
</dbReference>
<reference evidence="3" key="3">
    <citation type="journal article" date="2010" name="Genome Res.">
        <title>Population genomic sequencing of Coccidioides fungi reveals recent hybridization and transposon control.</title>
        <authorList>
            <person name="Neafsey D.E."/>
            <person name="Barker B.M."/>
            <person name="Sharpton T.J."/>
            <person name="Stajich J.E."/>
            <person name="Park D.J."/>
            <person name="Whiston E."/>
            <person name="Hung C.-Y."/>
            <person name="McMahan C."/>
            <person name="White J."/>
            <person name="Sykes S."/>
            <person name="Heiman D."/>
            <person name="Young S."/>
            <person name="Zeng Q."/>
            <person name="Abouelleil A."/>
            <person name="Aftuck L."/>
            <person name="Bessette D."/>
            <person name="Brown A."/>
            <person name="FitzGerald M."/>
            <person name="Lui A."/>
            <person name="Macdonald J.P."/>
            <person name="Priest M."/>
            <person name="Orbach M.J."/>
            <person name="Galgiani J.N."/>
            <person name="Kirkland T.N."/>
            <person name="Cole G.T."/>
            <person name="Birren B.W."/>
            <person name="Henn M.R."/>
            <person name="Taylor J.W."/>
            <person name="Rounsley S.D."/>
        </authorList>
    </citation>
    <scope>NUCLEOTIDE SEQUENCE [LARGE SCALE GENOMIC DNA]</scope>
    <source>
        <strain evidence="3">RMSCC 3488</strain>
    </source>
</reference>
<dbReference type="InterPro" id="IPR007681">
    <property type="entry name" value="Mog1"/>
</dbReference>
<dbReference type="PANTHER" id="PTHR15837">
    <property type="entry name" value="RAN GUANINE NUCLEOTIDE RELEASE FACTOR"/>
    <property type="match status" value="1"/>
</dbReference>
<dbReference type="EMBL" id="DS268109">
    <property type="protein sequence ID" value="KMM64718.1"/>
    <property type="molecule type" value="Genomic_DNA"/>
</dbReference>
<accession>A0A0J6F3M2</accession>
<feature type="region of interest" description="Disordered" evidence="1">
    <location>
        <begin position="370"/>
        <end position="389"/>
    </location>
</feature>
<evidence type="ECO:0000313" key="3">
    <source>
        <dbReference type="Proteomes" id="UP000054567"/>
    </source>
</evidence>
<dbReference type="GO" id="GO:0005634">
    <property type="term" value="C:nucleus"/>
    <property type="evidence" value="ECO:0007669"/>
    <property type="project" value="TreeGrafter"/>
</dbReference>
<feature type="compositionally biased region" description="Low complexity" evidence="1">
    <location>
        <begin position="371"/>
        <end position="385"/>
    </location>
</feature>
<gene>
    <name evidence="2" type="ORF">CPAG_01070</name>
</gene>
<dbReference type="GO" id="GO:0005085">
    <property type="term" value="F:guanyl-nucleotide exchange factor activity"/>
    <property type="evidence" value="ECO:0007669"/>
    <property type="project" value="TreeGrafter"/>
</dbReference>
<evidence type="ECO:0008006" key="4">
    <source>
        <dbReference type="Google" id="ProtNLM"/>
    </source>
</evidence>
<sequence>MSTSGASATWDFTPAINLLYSFKPEPQPKPIEILRSIQSELTEARNHGAASPSGRGREDNSSGKLGDFSALWTFLSQPSPTAPDNIERDATLGVGASDCKEKQRTNLEEASAATVECQPELCGMQPKKILPNNRNPPSVSSAPPGDTEATIPECRPIQILKNPNRIRRACLPTPPRQESLCLAERPQRHPPRDIIPLVRPPKSPNRSLAKHKYQVESKLGGSTAEKRSDLISHLYKHHRDQRLYLANPKLCDSAFISLNISSNGIHIFVDISNVMVGFHDCIKIARDIPTTVRVPRLPLSFHNLSLVLTRGRPVSKRVIVGSDRFPAIDEAEKLGYETNILVRVQKLKEATPQKNQVSKGRGIVGAKCCGNNQQDQSSGSESSSNKPVPEKWVEQAVDEILHLKILESIVDTDEPSTIVLVTGDAAEAEYSQGFMKMVERALMKGWTVELVSFSCTISRAYTGKAFRSKWGSKFSIIELDRYAEHLLDM</sequence>
<evidence type="ECO:0000256" key="1">
    <source>
        <dbReference type="SAM" id="MobiDB-lite"/>
    </source>
</evidence>
<dbReference type="CDD" id="cd18724">
    <property type="entry name" value="PIN_LabA-like"/>
    <property type="match status" value="1"/>
</dbReference>
<feature type="region of interest" description="Disordered" evidence="1">
    <location>
        <begin position="42"/>
        <end position="63"/>
    </location>
</feature>
<evidence type="ECO:0000313" key="2">
    <source>
        <dbReference type="EMBL" id="KMM64718.1"/>
    </source>
</evidence>
<feature type="compositionally biased region" description="Polar residues" evidence="1">
    <location>
        <begin position="132"/>
        <end position="141"/>
    </location>
</feature>
<dbReference type="Proteomes" id="UP000054567">
    <property type="component" value="Unassembled WGS sequence"/>
</dbReference>
<organism evidence="2 3">
    <name type="scientific">Coccidioides posadasii RMSCC 3488</name>
    <dbReference type="NCBI Taxonomy" id="454284"/>
    <lineage>
        <taxon>Eukaryota</taxon>
        <taxon>Fungi</taxon>
        <taxon>Dikarya</taxon>
        <taxon>Ascomycota</taxon>
        <taxon>Pezizomycotina</taxon>
        <taxon>Eurotiomycetes</taxon>
        <taxon>Eurotiomycetidae</taxon>
        <taxon>Onygenales</taxon>
        <taxon>Onygenaceae</taxon>
        <taxon>Coccidioides</taxon>
    </lineage>
</organism>
<feature type="region of interest" description="Disordered" evidence="1">
    <location>
        <begin position="128"/>
        <end position="150"/>
    </location>
</feature>
<proteinExistence type="predicted"/>
<dbReference type="AlphaFoldDB" id="A0A0J6F3M2"/>
<dbReference type="GO" id="GO:0031267">
    <property type="term" value="F:small GTPase binding"/>
    <property type="evidence" value="ECO:0007669"/>
    <property type="project" value="TreeGrafter"/>
</dbReference>